<name>A0A367RQ22_9NOSO</name>
<evidence type="ECO:0000259" key="1">
    <source>
        <dbReference type="Pfam" id="PF20530"/>
    </source>
</evidence>
<dbReference type="Pfam" id="PF20530">
    <property type="entry name" value="DUF6745"/>
    <property type="match status" value="1"/>
</dbReference>
<evidence type="ECO:0000313" key="3">
    <source>
        <dbReference type="Proteomes" id="UP000252107"/>
    </source>
</evidence>
<feature type="domain" description="DUF6745" evidence="1">
    <location>
        <begin position="183"/>
        <end position="352"/>
    </location>
</feature>
<dbReference type="Proteomes" id="UP000252107">
    <property type="component" value="Unassembled WGS sequence"/>
</dbReference>
<organism evidence="2 3">
    <name type="scientific">Nostoc minutum NIES-26</name>
    <dbReference type="NCBI Taxonomy" id="1844469"/>
    <lineage>
        <taxon>Bacteria</taxon>
        <taxon>Bacillati</taxon>
        <taxon>Cyanobacteriota</taxon>
        <taxon>Cyanophyceae</taxon>
        <taxon>Nostocales</taxon>
        <taxon>Nostocaceae</taxon>
        <taxon>Nostoc</taxon>
    </lineage>
</organism>
<proteinExistence type="predicted"/>
<comment type="caution">
    <text evidence="2">The sequence shown here is derived from an EMBL/GenBank/DDBJ whole genome shotgun (WGS) entry which is preliminary data.</text>
</comment>
<gene>
    <name evidence="2" type="ORF">A6770_39605</name>
</gene>
<dbReference type="AlphaFoldDB" id="A0A367RQ22"/>
<keyword evidence="3" id="KW-1185">Reference proteome</keyword>
<evidence type="ECO:0000313" key="2">
    <source>
        <dbReference type="EMBL" id="RCJ38667.1"/>
    </source>
</evidence>
<accession>A0A367RQ22</accession>
<sequence length="355" mass="41518">MIEILTPEQKALVPLYQEKWRKIALSTGRIDREKAAKAVRNAYAVIKKTKPKIIFSDDANSSLQIFFNSIYLPHLLNYTLMNTERKQFNKVLGNPISGELHNEIIRQFNEYFSKQIDSKIDRYIHRHLVTIPSTIRMLPEPNIHFHTRLLYNCVNPKEWERLASKYDFLISVLNCIYPPKVWNAFSELITECGWIFPFEKLCLICDYPLEFRYDNAYRLHAEGLPAIEIAQGCNIYAYHGVLLPEKYGKLHPDQWQAKWVLEEYNAELRRVLIQGIGYARIIEELQATELDSYQEYTLFKIDSDVDSEPIHLLKMNCPSTGRIHVLRVPPNINSAREAIAWVNWGIDPEDFSVQT</sequence>
<protein>
    <recommendedName>
        <fullName evidence="1">DUF6745 domain-containing protein</fullName>
    </recommendedName>
</protein>
<dbReference type="EMBL" id="LXQD01000094">
    <property type="protein sequence ID" value="RCJ38667.1"/>
    <property type="molecule type" value="Genomic_DNA"/>
</dbReference>
<reference evidence="2" key="1">
    <citation type="submission" date="2016-04" db="EMBL/GenBank/DDBJ databases">
        <authorList>
            <person name="Tabuchi Yagui T.R."/>
        </authorList>
    </citation>
    <scope>NUCLEOTIDE SEQUENCE [LARGE SCALE GENOMIC DNA]</scope>
    <source>
        <strain evidence="2">NIES-26</strain>
    </source>
</reference>
<dbReference type="InterPro" id="IPR046633">
    <property type="entry name" value="DUF6745"/>
</dbReference>